<reference evidence="4" key="1">
    <citation type="submission" date="2023-01" db="EMBL/GenBank/DDBJ databases">
        <title>Key to firefly adult light organ development and bioluminescence: homeobox transcription factors regulate luciferase expression and transportation to peroxisome.</title>
        <authorList>
            <person name="Fu X."/>
        </authorList>
    </citation>
    <scope>NUCLEOTIDE SEQUENCE [LARGE SCALE GENOMIC DNA]</scope>
</reference>
<organism evidence="3 4">
    <name type="scientific">Aquatica leii</name>
    <dbReference type="NCBI Taxonomy" id="1421715"/>
    <lineage>
        <taxon>Eukaryota</taxon>
        <taxon>Metazoa</taxon>
        <taxon>Ecdysozoa</taxon>
        <taxon>Arthropoda</taxon>
        <taxon>Hexapoda</taxon>
        <taxon>Insecta</taxon>
        <taxon>Pterygota</taxon>
        <taxon>Neoptera</taxon>
        <taxon>Endopterygota</taxon>
        <taxon>Coleoptera</taxon>
        <taxon>Polyphaga</taxon>
        <taxon>Elateriformia</taxon>
        <taxon>Elateroidea</taxon>
        <taxon>Lampyridae</taxon>
        <taxon>Luciolinae</taxon>
        <taxon>Aquatica</taxon>
    </lineage>
</organism>
<evidence type="ECO:0000313" key="4">
    <source>
        <dbReference type="Proteomes" id="UP001353858"/>
    </source>
</evidence>
<name>A0AAN7SRI2_9COLE</name>
<dbReference type="AlphaFoldDB" id="A0AAN7SRI2"/>
<accession>A0AAN7SRI2</accession>
<dbReference type="Pfam" id="PF13837">
    <property type="entry name" value="Myb_DNA-bind_4"/>
    <property type="match status" value="1"/>
</dbReference>
<dbReference type="Proteomes" id="UP001353858">
    <property type="component" value="Unassembled WGS sequence"/>
</dbReference>
<proteinExistence type="predicted"/>
<dbReference type="EMBL" id="JARPUR010000001">
    <property type="protein sequence ID" value="KAK4886918.1"/>
    <property type="molecule type" value="Genomic_DNA"/>
</dbReference>
<feature type="compositionally biased region" description="Low complexity" evidence="1">
    <location>
        <begin position="118"/>
        <end position="132"/>
    </location>
</feature>
<dbReference type="InterPro" id="IPR044822">
    <property type="entry name" value="Myb_DNA-bind_4"/>
</dbReference>
<feature type="compositionally biased region" description="Acidic residues" evidence="1">
    <location>
        <begin position="133"/>
        <end position="145"/>
    </location>
</feature>
<evidence type="ECO:0000313" key="3">
    <source>
        <dbReference type="EMBL" id="KAK4886918.1"/>
    </source>
</evidence>
<keyword evidence="4" id="KW-1185">Reference proteome</keyword>
<sequence length="202" mass="23304">MSSKRESWDVDETQYFLKLVREKLILKSLDGKRFRADDIFSQLIAPMQDSGYFKSAKEMPTRFKTLRFAFNKLKRQLNTSGEANCQSKFQYFQEMCMLISDRPVATLVGIDSANSGCSSSESSETRTVSSTSEIEEEECETDESEQSPPPKKQKKIDKKSEQQTLDKFAKTSKINAQELQQDLFKKQTEMLTNIFVQQKELE</sequence>
<feature type="region of interest" description="Disordered" evidence="1">
    <location>
        <begin position="113"/>
        <end position="162"/>
    </location>
</feature>
<evidence type="ECO:0000259" key="2">
    <source>
        <dbReference type="Pfam" id="PF13837"/>
    </source>
</evidence>
<comment type="caution">
    <text evidence="3">The sequence shown here is derived from an EMBL/GenBank/DDBJ whole genome shotgun (WGS) entry which is preliminary data.</text>
</comment>
<protein>
    <recommendedName>
        <fullName evidence="2">Myb/SANT-like DNA-binding domain-containing protein</fullName>
    </recommendedName>
</protein>
<gene>
    <name evidence="3" type="ORF">RN001_003189</name>
</gene>
<feature type="domain" description="Myb/SANT-like DNA-binding" evidence="2">
    <location>
        <begin position="5"/>
        <end position="97"/>
    </location>
</feature>
<evidence type="ECO:0000256" key="1">
    <source>
        <dbReference type="SAM" id="MobiDB-lite"/>
    </source>
</evidence>